<dbReference type="InterPro" id="IPR050194">
    <property type="entry name" value="Glycosyltransferase_grp1"/>
</dbReference>
<dbReference type="Proteomes" id="UP000218890">
    <property type="component" value="Chromosome"/>
</dbReference>
<accession>A0A110B4N1</accession>
<evidence type="ECO:0000313" key="2">
    <source>
        <dbReference type="Proteomes" id="UP000218890"/>
    </source>
</evidence>
<organism evidence="1 2">
    <name type="scientific">Halorhodospira halochloris</name>
    <name type="common">Ectothiorhodospira halochloris</name>
    <dbReference type="NCBI Taxonomy" id="1052"/>
    <lineage>
        <taxon>Bacteria</taxon>
        <taxon>Pseudomonadati</taxon>
        <taxon>Pseudomonadota</taxon>
        <taxon>Gammaproteobacteria</taxon>
        <taxon>Chromatiales</taxon>
        <taxon>Ectothiorhodospiraceae</taxon>
        <taxon>Halorhodospira</taxon>
    </lineage>
</organism>
<dbReference type="AlphaFoldDB" id="A0A110B4N1"/>
<dbReference type="SMR" id="A0A110B4N1"/>
<gene>
    <name evidence="1" type="ORF">HH1059_04110</name>
</gene>
<dbReference type="EMBL" id="AP017372">
    <property type="protein sequence ID" value="BAU57083.2"/>
    <property type="molecule type" value="Genomic_DNA"/>
</dbReference>
<dbReference type="Gene3D" id="3.40.50.2000">
    <property type="entry name" value="Glycogen Phosphorylase B"/>
    <property type="match status" value="2"/>
</dbReference>
<reference evidence="1" key="1">
    <citation type="submission" date="2016-02" db="EMBL/GenBank/DDBJ databases">
        <title>Halorhodospira halochloris DSM-1059 complete genome, version 2.</title>
        <authorList>
            <person name="Tsukatani Y."/>
        </authorList>
    </citation>
    <scope>NUCLEOTIDE SEQUENCE</scope>
    <source>
        <strain evidence="1">DSM 1059</strain>
    </source>
</reference>
<dbReference type="PANTHER" id="PTHR45947">
    <property type="entry name" value="SULFOQUINOVOSYL TRANSFERASE SQD2"/>
    <property type="match status" value="1"/>
</dbReference>
<sequence>MAAQAIRNGVDTDYYRPAEDVPNERPGFVWVGSLIPRKEPNLMLDAFQQAFPREDFGPTCPHISMLGDGPLINQLASEADHSGVCLTGAVDDPLPYYQTASWFVSTSRSEGLPNAVLESLACGVPALLSDIPAHREIAEYAGEAVRLVPEQGTDAWAEALQTAASDPHLPERRHAARQAAEQHFSARATAQQYMALYEDLVQQEPNS</sequence>
<dbReference type="CDD" id="cd03801">
    <property type="entry name" value="GT4_PimA-like"/>
    <property type="match status" value="1"/>
</dbReference>
<evidence type="ECO:0000313" key="1">
    <source>
        <dbReference type="EMBL" id="BAU57083.2"/>
    </source>
</evidence>
<dbReference type="KEGG" id="hhk:HH1059_04110"/>
<dbReference type="SUPFAM" id="SSF53756">
    <property type="entry name" value="UDP-Glycosyltransferase/glycogen phosphorylase"/>
    <property type="match status" value="1"/>
</dbReference>
<dbReference type="GO" id="GO:0016757">
    <property type="term" value="F:glycosyltransferase activity"/>
    <property type="evidence" value="ECO:0007669"/>
    <property type="project" value="TreeGrafter"/>
</dbReference>
<dbReference type="Pfam" id="PF13692">
    <property type="entry name" value="Glyco_trans_1_4"/>
    <property type="match status" value="1"/>
</dbReference>
<dbReference type="PANTHER" id="PTHR45947:SF3">
    <property type="entry name" value="SULFOQUINOVOSYL TRANSFERASE SQD2"/>
    <property type="match status" value="1"/>
</dbReference>
<protein>
    <submittedName>
        <fullName evidence="1">Glycosyltransferase</fullName>
    </submittedName>
</protein>
<proteinExistence type="predicted"/>
<name>A0A110B4N1_HALHR</name>
<keyword evidence="2" id="KW-1185">Reference proteome</keyword>